<keyword evidence="7" id="KW-0663">Pyridoxal phosphate</keyword>
<evidence type="ECO:0000256" key="3">
    <source>
        <dbReference type="ARBA" id="ARBA00009406"/>
    </source>
</evidence>
<dbReference type="Proteomes" id="UP000248021">
    <property type="component" value="Unassembled WGS sequence"/>
</dbReference>
<evidence type="ECO:0000256" key="12">
    <source>
        <dbReference type="SAM" id="SignalP"/>
    </source>
</evidence>
<protein>
    <recommendedName>
        <fullName evidence="10">Thiamine pyrimidine synthase</fullName>
    </recommendedName>
</protein>
<evidence type="ECO:0000256" key="2">
    <source>
        <dbReference type="ARBA" id="ARBA00004948"/>
    </source>
</evidence>
<comment type="similarity">
    <text evidence="3">Belongs to the NMT1/THI5 family.</text>
</comment>
<organism evidence="14 15">
    <name type="scientific">Chelatococcus asaccharovorans</name>
    <dbReference type="NCBI Taxonomy" id="28210"/>
    <lineage>
        <taxon>Bacteria</taxon>
        <taxon>Pseudomonadati</taxon>
        <taxon>Pseudomonadota</taxon>
        <taxon>Alphaproteobacteria</taxon>
        <taxon>Hyphomicrobiales</taxon>
        <taxon>Chelatococcaceae</taxon>
        <taxon>Chelatococcus</taxon>
    </lineage>
</organism>
<dbReference type="RefSeq" id="WP_170147295.1">
    <property type="nucleotide sequence ID" value="NZ_JAHBRY010000001.1"/>
</dbReference>
<dbReference type="GO" id="GO:0009228">
    <property type="term" value="P:thiamine biosynthetic process"/>
    <property type="evidence" value="ECO:0007669"/>
    <property type="project" value="UniProtKB-KW"/>
</dbReference>
<keyword evidence="8" id="KW-0784">Thiamine biosynthesis</keyword>
<evidence type="ECO:0000256" key="4">
    <source>
        <dbReference type="ARBA" id="ARBA00011738"/>
    </source>
</evidence>
<dbReference type="GO" id="GO:0046872">
    <property type="term" value="F:metal ion binding"/>
    <property type="evidence" value="ECO:0007669"/>
    <property type="project" value="UniProtKB-KW"/>
</dbReference>
<dbReference type="Gene3D" id="3.40.190.10">
    <property type="entry name" value="Periplasmic binding protein-like II"/>
    <property type="match status" value="2"/>
</dbReference>
<evidence type="ECO:0000256" key="8">
    <source>
        <dbReference type="ARBA" id="ARBA00022977"/>
    </source>
</evidence>
<dbReference type="AlphaFoldDB" id="A0A2V3UEX6"/>
<dbReference type="InterPro" id="IPR027939">
    <property type="entry name" value="NMT1/THI5"/>
</dbReference>
<comment type="catalytic activity">
    <reaction evidence="11">
        <text>N(6)-(pyridoxal phosphate)-L-lysyl-[4-amino-5-hydroxymethyl-2-methylpyrimidine phosphate synthase] + L-histidyl-[4-amino-5-hydroxymethyl-2-methylpyrimidine phosphate synthase] + 2 Fe(3+) + 4 H2O = L-lysyl-[4-amino-5-hydroxymethyl-2-methylpyrimidine phosphate synthase] + (2S)-2-amino-5-hydroxy-4-oxopentanoyl-[4-amino-5-hydroxymethyl-2-methylpyrimidine phosphate synthase] + 4-amino-2-methyl-5-(phosphooxymethyl)pyrimidine + 3-oxopropanoate + 2 Fe(2+) + 2 H(+)</text>
        <dbReference type="Rhea" id="RHEA:65756"/>
        <dbReference type="Rhea" id="RHEA-COMP:16892"/>
        <dbReference type="Rhea" id="RHEA-COMP:16893"/>
        <dbReference type="Rhea" id="RHEA-COMP:16894"/>
        <dbReference type="Rhea" id="RHEA-COMP:16895"/>
        <dbReference type="ChEBI" id="CHEBI:15377"/>
        <dbReference type="ChEBI" id="CHEBI:15378"/>
        <dbReference type="ChEBI" id="CHEBI:29033"/>
        <dbReference type="ChEBI" id="CHEBI:29034"/>
        <dbReference type="ChEBI" id="CHEBI:29969"/>
        <dbReference type="ChEBI" id="CHEBI:29979"/>
        <dbReference type="ChEBI" id="CHEBI:33190"/>
        <dbReference type="ChEBI" id="CHEBI:58354"/>
        <dbReference type="ChEBI" id="CHEBI:143915"/>
        <dbReference type="ChEBI" id="CHEBI:157692"/>
    </reaction>
    <physiologicalReaction direction="left-to-right" evidence="11">
        <dbReference type="Rhea" id="RHEA:65757"/>
    </physiologicalReaction>
</comment>
<proteinExistence type="inferred from homology"/>
<evidence type="ECO:0000256" key="1">
    <source>
        <dbReference type="ARBA" id="ARBA00003469"/>
    </source>
</evidence>
<feature type="signal peptide" evidence="12">
    <location>
        <begin position="1"/>
        <end position="29"/>
    </location>
</feature>
<evidence type="ECO:0000256" key="9">
    <source>
        <dbReference type="ARBA" id="ARBA00023004"/>
    </source>
</evidence>
<comment type="caution">
    <text evidence="14">The sequence shown here is derived from an EMBL/GenBank/DDBJ whole genome shotgun (WGS) entry which is preliminary data.</text>
</comment>
<evidence type="ECO:0000313" key="15">
    <source>
        <dbReference type="Proteomes" id="UP000248021"/>
    </source>
</evidence>
<evidence type="ECO:0000256" key="10">
    <source>
        <dbReference type="ARBA" id="ARBA00033171"/>
    </source>
</evidence>
<evidence type="ECO:0000256" key="7">
    <source>
        <dbReference type="ARBA" id="ARBA00022898"/>
    </source>
</evidence>
<sequence>MSSTKKSSKITALVCAAAGLMLTAANAQAADQVSLRLNTILNGWHCPWHMARDKGWFKEAGIEIKEIGEGRGSADTAQLVAAGTDTFGLVDPAVVIAGVARGLPVKTVYSLINKSLLAVVSPADKPIKTAADLKGKQYVTLAGSGALQMFQAVLAANKMKPEDVKILTVDPAAQYATLMSGQVDGILIGLDGVPDLEARGFKYFAVTYPELGVNTIVSSVATTTDLINKNPDLVKRFIAVTQRAWDHAIKNPDDVVKACLAVKPTSSEAAFRKQLADVISALRSDNNKDKPLGFGAEKDWQMTLDVQKEYRGIKTDKPLTAFYTNEFVPQ</sequence>
<dbReference type="SUPFAM" id="SSF53850">
    <property type="entry name" value="Periplasmic binding protein-like II"/>
    <property type="match status" value="1"/>
</dbReference>
<evidence type="ECO:0000256" key="11">
    <source>
        <dbReference type="ARBA" id="ARBA00048179"/>
    </source>
</evidence>
<comment type="subunit">
    <text evidence="4">Homodimer.</text>
</comment>
<evidence type="ECO:0000313" key="14">
    <source>
        <dbReference type="EMBL" id="PXW57200.1"/>
    </source>
</evidence>
<dbReference type="GO" id="GO:0016740">
    <property type="term" value="F:transferase activity"/>
    <property type="evidence" value="ECO:0007669"/>
    <property type="project" value="UniProtKB-KW"/>
</dbReference>
<comment type="function">
    <text evidence="1">Responsible for the formation of the pyrimidine heterocycle in the thiamine biosynthesis pathway. Catalyzes the formation of hydroxymethylpyrimidine phosphate (HMP-P) from histidine and pyridoxal phosphate (PLP). The protein uses PLP and the active site histidine to form HMP-P, generating an inactive enzyme. The enzyme can only undergo a single turnover, which suggests it is a suicide enzyme.</text>
</comment>
<keyword evidence="6" id="KW-0479">Metal-binding</keyword>
<keyword evidence="15" id="KW-1185">Reference proteome</keyword>
<keyword evidence="9" id="KW-0408">Iron</keyword>
<dbReference type="EMBL" id="QJJK01000007">
    <property type="protein sequence ID" value="PXW57200.1"/>
    <property type="molecule type" value="Genomic_DNA"/>
</dbReference>
<gene>
    <name evidence="14" type="ORF">C7450_107240</name>
</gene>
<comment type="pathway">
    <text evidence="2">Cofactor biosynthesis; thiamine diphosphate biosynthesis.</text>
</comment>
<dbReference type="PANTHER" id="PTHR31528">
    <property type="entry name" value="4-AMINO-5-HYDROXYMETHYL-2-METHYLPYRIMIDINE PHOSPHATE SYNTHASE THI11-RELATED"/>
    <property type="match status" value="1"/>
</dbReference>
<dbReference type="CDD" id="cd01008">
    <property type="entry name" value="PBP2_NrtA_SsuA_CpmA_like"/>
    <property type="match status" value="1"/>
</dbReference>
<evidence type="ECO:0000259" key="13">
    <source>
        <dbReference type="Pfam" id="PF09084"/>
    </source>
</evidence>
<evidence type="ECO:0000256" key="6">
    <source>
        <dbReference type="ARBA" id="ARBA00022723"/>
    </source>
</evidence>
<feature type="domain" description="SsuA/THI5-like" evidence="13">
    <location>
        <begin position="45"/>
        <end position="254"/>
    </location>
</feature>
<dbReference type="PANTHER" id="PTHR31528:SF1">
    <property type="entry name" value="4-AMINO-5-HYDROXYMETHYL-2-METHYLPYRIMIDINE PHOSPHATE SYNTHASE THI11-RELATED"/>
    <property type="match status" value="1"/>
</dbReference>
<name>A0A2V3UEX6_9HYPH</name>
<dbReference type="InterPro" id="IPR015168">
    <property type="entry name" value="SsuA/THI5"/>
</dbReference>
<keyword evidence="12" id="KW-0732">Signal</keyword>
<feature type="chain" id="PRO_5015890987" description="Thiamine pyrimidine synthase" evidence="12">
    <location>
        <begin position="30"/>
        <end position="330"/>
    </location>
</feature>
<keyword evidence="5" id="KW-0808">Transferase</keyword>
<reference evidence="14 15" key="1">
    <citation type="submission" date="2018-05" db="EMBL/GenBank/DDBJ databases">
        <title>Genomic Encyclopedia of Type Strains, Phase IV (KMG-IV): sequencing the most valuable type-strain genomes for metagenomic binning, comparative biology and taxonomic classification.</title>
        <authorList>
            <person name="Goeker M."/>
        </authorList>
    </citation>
    <scope>NUCLEOTIDE SEQUENCE [LARGE SCALE GENOMIC DNA]</scope>
    <source>
        <strain evidence="14 15">DSM 6462</strain>
    </source>
</reference>
<dbReference type="Pfam" id="PF09084">
    <property type="entry name" value="NMT1"/>
    <property type="match status" value="1"/>
</dbReference>
<accession>A0A2V3UEX6</accession>
<evidence type="ECO:0000256" key="5">
    <source>
        <dbReference type="ARBA" id="ARBA00022679"/>
    </source>
</evidence>